<dbReference type="RefSeq" id="WP_087109161.1">
    <property type="nucleotide sequence ID" value="NZ_CBCSCN010000002.1"/>
</dbReference>
<dbReference type="SMART" id="SM00830">
    <property type="entry name" value="CM_2"/>
    <property type="match status" value="1"/>
</dbReference>
<dbReference type="GO" id="GO:0046417">
    <property type="term" value="P:chorismate metabolic process"/>
    <property type="evidence" value="ECO:0007669"/>
    <property type="project" value="InterPro"/>
</dbReference>
<feature type="region of interest" description="Disordered" evidence="3">
    <location>
        <begin position="19"/>
        <end position="42"/>
    </location>
</feature>
<dbReference type="OrthoDB" id="8445094at2"/>
<dbReference type="EC" id="5.4.99.5" evidence="1"/>
<name>A0A1X7AJB0_9GAMM</name>
<proteinExistence type="predicted"/>
<reference evidence="5 6" key="1">
    <citation type="submission" date="2017-03" db="EMBL/GenBank/DDBJ databases">
        <authorList>
            <person name="Afonso C.L."/>
            <person name="Miller P.J."/>
            <person name="Scott M.A."/>
            <person name="Spackman E."/>
            <person name="Goraichik I."/>
            <person name="Dimitrov K.M."/>
            <person name="Suarez D.L."/>
            <person name="Swayne D.E."/>
        </authorList>
    </citation>
    <scope>NUCLEOTIDE SEQUENCE [LARGE SCALE GENOMIC DNA]</scope>
    <source>
        <strain evidence="5">SB41UT1</strain>
    </source>
</reference>
<feature type="domain" description="Chorismate mutase" evidence="4">
    <location>
        <begin position="34"/>
        <end position="137"/>
    </location>
</feature>
<dbReference type="Gene3D" id="1.20.59.10">
    <property type="entry name" value="Chorismate mutase"/>
    <property type="match status" value="1"/>
</dbReference>
<dbReference type="InterPro" id="IPR036979">
    <property type="entry name" value="CM_dom_sf"/>
</dbReference>
<sequence>MDSPTLPHIDSARVQLVAQSDRKAPADPDLYPQTGSGPATNHQRIQLRDVEDISLSDNAREKIQTLFRISNERLSLMPQMAAAKKVLGDKVHDPEREKMVLDGAAAKAKALGLDEALVRRFIQGQMDAAKTLQSMTPDDPNEQMSKEQARSQKEELRKRITELTAELLDALKDIEENLYAPPFKAAVATLITQQGSKDPLHYGQLQTIFLNALYPPQ</sequence>
<dbReference type="InterPro" id="IPR051331">
    <property type="entry name" value="Chorismate_mutase-related"/>
</dbReference>
<dbReference type="SUPFAM" id="SSF48600">
    <property type="entry name" value="Chorismate mutase II"/>
    <property type="match status" value="1"/>
</dbReference>
<dbReference type="PANTHER" id="PTHR38041:SF1">
    <property type="entry name" value="CHORISMATE MUTASE"/>
    <property type="match status" value="1"/>
</dbReference>
<keyword evidence="2" id="KW-0413">Isomerase</keyword>
<dbReference type="AlphaFoldDB" id="A0A1X7AJB0"/>
<gene>
    <name evidence="5" type="ORF">EHSB41UT_01874</name>
</gene>
<dbReference type="EMBL" id="FWPT01000004">
    <property type="protein sequence ID" value="SMA45254.1"/>
    <property type="molecule type" value="Genomic_DNA"/>
</dbReference>
<evidence type="ECO:0000256" key="3">
    <source>
        <dbReference type="SAM" id="MobiDB-lite"/>
    </source>
</evidence>
<dbReference type="GO" id="GO:0009697">
    <property type="term" value="P:salicylic acid biosynthetic process"/>
    <property type="evidence" value="ECO:0007669"/>
    <property type="project" value="TreeGrafter"/>
</dbReference>
<keyword evidence="6" id="KW-1185">Reference proteome</keyword>
<evidence type="ECO:0000313" key="5">
    <source>
        <dbReference type="EMBL" id="SMA45254.1"/>
    </source>
</evidence>
<dbReference type="InterPro" id="IPR002701">
    <property type="entry name" value="CM_II_prokaryot"/>
</dbReference>
<dbReference type="Pfam" id="PF01817">
    <property type="entry name" value="CM_2"/>
    <property type="match status" value="1"/>
</dbReference>
<accession>A0A1X7AJB0</accession>
<dbReference type="PANTHER" id="PTHR38041">
    <property type="entry name" value="CHORISMATE MUTASE"/>
    <property type="match status" value="1"/>
</dbReference>
<dbReference type="InterPro" id="IPR036263">
    <property type="entry name" value="Chorismate_II_sf"/>
</dbReference>
<evidence type="ECO:0000256" key="2">
    <source>
        <dbReference type="ARBA" id="ARBA00023235"/>
    </source>
</evidence>
<evidence type="ECO:0000259" key="4">
    <source>
        <dbReference type="PROSITE" id="PS51168"/>
    </source>
</evidence>
<dbReference type="PROSITE" id="PS51168">
    <property type="entry name" value="CHORISMATE_MUT_2"/>
    <property type="match status" value="1"/>
</dbReference>
<evidence type="ECO:0000313" key="6">
    <source>
        <dbReference type="Proteomes" id="UP000196573"/>
    </source>
</evidence>
<feature type="compositionally biased region" description="Polar residues" evidence="3">
    <location>
        <begin position="33"/>
        <end position="42"/>
    </location>
</feature>
<dbReference type="GO" id="GO:0004106">
    <property type="term" value="F:chorismate mutase activity"/>
    <property type="evidence" value="ECO:0007669"/>
    <property type="project" value="UniProtKB-EC"/>
</dbReference>
<feature type="region of interest" description="Disordered" evidence="3">
    <location>
        <begin position="133"/>
        <end position="152"/>
    </location>
</feature>
<dbReference type="Proteomes" id="UP000196573">
    <property type="component" value="Unassembled WGS sequence"/>
</dbReference>
<evidence type="ECO:0000256" key="1">
    <source>
        <dbReference type="ARBA" id="ARBA00012404"/>
    </source>
</evidence>
<organism evidence="5 6">
    <name type="scientific">Parendozoicomonas haliclonae</name>
    <dbReference type="NCBI Taxonomy" id="1960125"/>
    <lineage>
        <taxon>Bacteria</taxon>
        <taxon>Pseudomonadati</taxon>
        <taxon>Pseudomonadota</taxon>
        <taxon>Gammaproteobacteria</taxon>
        <taxon>Oceanospirillales</taxon>
        <taxon>Endozoicomonadaceae</taxon>
        <taxon>Parendozoicomonas</taxon>
    </lineage>
</organism>
<protein>
    <recommendedName>
        <fullName evidence="1">chorismate mutase</fullName>
        <ecNumber evidence="1">5.4.99.5</ecNumber>
    </recommendedName>
</protein>